<feature type="signal peptide" evidence="2">
    <location>
        <begin position="1"/>
        <end position="23"/>
    </location>
</feature>
<dbReference type="Proteomes" id="UP001164693">
    <property type="component" value="Chromosome"/>
</dbReference>
<evidence type="ECO:0000256" key="2">
    <source>
        <dbReference type="SAM" id="SignalP"/>
    </source>
</evidence>
<keyword evidence="1" id="KW-1133">Transmembrane helix</keyword>
<feature type="chain" id="PRO_5046251094" evidence="2">
    <location>
        <begin position="24"/>
        <end position="149"/>
    </location>
</feature>
<feature type="transmembrane region" description="Helical" evidence="1">
    <location>
        <begin position="84"/>
        <end position="103"/>
    </location>
</feature>
<gene>
    <name evidence="3" type="ORF">M6B22_15625</name>
</gene>
<evidence type="ECO:0000313" key="4">
    <source>
        <dbReference type="Proteomes" id="UP001164693"/>
    </source>
</evidence>
<organism evidence="3 4">
    <name type="scientific">Jatrophihabitans cynanchi</name>
    <dbReference type="NCBI Taxonomy" id="2944128"/>
    <lineage>
        <taxon>Bacteria</taxon>
        <taxon>Bacillati</taxon>
        <taxon>Actinomycetota</taxon>
        <taxon>Actinomycetes</taxon>
        <taxon>Jatrophihabitantales</taxon>
        <taxon>Jatrophihabitantaceae</taxon>
        <taxon>Jatrophihabitans</taxon>
    </lineage>
</organism>
<keyword evidence="1" id="KW-0812">Transmembrane</keyword>
<name>A0ABY7JYI1_9ACTN</name>
<reference evidence="3" key="1">
    <citation type="submission" date="2022-05" db="EMBL/GenBank/DDBJ databases">
        <title>Jatrophihabitans sp. SB3-54 whole genome sequence.</title>
        <authorList>
            <person name="Suh M.K."/>
            <person name="Eom M.K."/>
            <person name="Kim J.S."/>
            <person name="Kim H.S."/>
            <person name="Do H.E."/>
            <person name="Shin Y.K."/>
            <person name="Lee J.-S."/>
        </authorList>
    </citation>
    <scope>NUCLEOTIDE SEQUENCE</scope>
    <source>
        <strain evidence="3">SB3-54</strain>
    </source>
</reference>
<evidence type="ECO:0000313" key="3">
    <source>
        <dbReference type="EMBL" id="WAX55956.1"/>
    </source>
</evidence>
<keyword evidence="1" id="KW-0472">Membrane</keyword>
<proteinExistence type="predicted"/>
<keyword evidence="4" id="KW-1185">Reference proteome</keyword>
<accession>A0ABY7JYI1</accession>
<feature type="transmembrane region" description="Helical" evidence="1">
    <location>
        <begin position="47"/>
        <end position="64"/>
    </location>
</feature>
<evidence type="ECO:0000256" key="1">
    <source>
        <dbReference type="SAM" id="Phobius"/>
    </source>
</evidence>
<feature type="transmembrane region" description="Helical" evidence="1">
    <location>
        <begin position="123"/>
        <end position="145"/>
    </location>
</feature>
<dbReference type="EMBL" id="CP097463">
    <property type="protein sequence ID" value="WAX55956.1"/>
    <property type="molecule type" value="Genomic_DNA"/>
</dbReference>
<protein>
    <submittedName>
        <fullName evidence="3">DUF2269 domain-containing protein</fullName>
    </submittedName>
</protein>
<sequence>MFKIMLALHLLFTVFAVGPLVHAATTAARGVRTGDAAATASSSRVLKIYSYASILVIVFGFALMSSKSPYGKHEKVAEFSEPWIWVSALLWLVAVALVLGVIVPTLERATALAGSEPASSLSARVAATGGIVGIIFAVIVFLMVYQPGS</sequence>
<keyword evidence="2" id="KW-0732">Signal</keyword>
<dbReference type="RefSeq" id="WP_269442481.1">
    <property type="nucleotide sequence ID" value="NZ_CP097463.1"/>
</dbReference>